<feature type="transmembrane region" description="Helical" evidence="1">
    <location>
        <begin position="75"/>
        <end position="95"/>
    </location>
</feature>
<keyword evidence="4" id="KW-1185">Reference proteome</keyword>
<evidence type="ECO:0000256" key="1">
    <source>
        <dbReference type="SAM" id="Phobius"/>
    </source>
</evidence>
<name>A0A5B7YCM8_9ALTE</name>
<protein>
    <submittedName>
        <fullName evidence="3">Tripartite tricarboxylate transporter TctB family protein</fullName>
    </submittedName>
</protein>
<sequence length="157" mass="17691">MLIRQVLGPGLFLTFFTIYGIYAWQIPLLPFEKYEVVDSSTLPKLYAGLGLLFSFLGVVTQIIKYSEGTGSQKPLGLKFVNIKQIGLVVLLMVIYSFLLEPLGFIVATLLFLLTGFWVMGERRSRVLLLSSVPVVVVFWLLMTQLLDIYLATGTFWS</sequence>
<feature type="transmembrane region" description="Helical" evidence="1">
    <location>
        <begin position="7"/>
        <end position="25"/>
    </location>
</feature>
<dbReference type="Pfam" id="PF07331">
    <property type="entry name" value="TctB"/>
    <property type="match status" value="1"/>
</dbReference>
<accession>A0A5B7YCM8</accession>
<feature type="transmembrane region" description="Helical" evidence="1">
    <location>
        <begin position="101"/>
        <end position="119"/>
    </location>
</feature>
<organism evidence="3 4">
    <name type="scientific">Salinimonas iocasae</name>
    <dbReference type="NCBI Taxonomy" id="2572577"/>
    <lineage>
        <taxon>Bacteria</taxon>
        <taxon>Pseudomonadati</taxon>
        <taxon>Pseudomonadota</taxon>
        <taxon>Gammaproteobacteria</taxon>
        <taxon>Alteromonadales</taxon>
        <taxon>Alteromonadaceae</taxon>
        <taxon>Alteromonas/Salinimonas group</taxon>
        <taxon>Salinimonas</taxon>
    </lineage>
</organism>
<dbReference type="Proteomes" id="UP000304912">
    <property type="component" value="Chromosome"/>
</dbReference>
<gene>
    <name evidence="3" type="ORF">FBQ74_07630</name>
</gene>
<dbReference type="RefSeq" id="WP_139756109.1">
    <property type="nucleotide sequence ID" value="NZ_CP039852.1"/>
</dbReference>
<feature type="transmembrane region" description="Helical" evidence="1">
    <location>
        <begin position="45"/>
        <end position="63"/>
    </location>
</feature>
<feature type="transmembrane region" description="Helical" evidence="1">
    <location>
        <begin position="126"/>
        <end position="151"/>
    </location>
</feature>
<reference evidence="3 4" key="1">
    <citation type="submission" date="2019-04" db="EMBL/GenBank/DDBJ databases">
        <title>Salinimonas iocasae sp. nov., a halophilic bacterium isolated from the outer tube casing of tubeworms in Okinawa Trough.</title>
        <authorList>
            <person name="Zhang H."/>
            <person name="Wang H."/>
            <person name="Li C."/>
        </authorList>
    </citation>
    <scope>NUCLEOTIDE SEQUENCE [LARGE SCALE GENOMIC DNA]</scope>
    <source>
        <strain evidence="3 4">KX18D6</strain>
    </source>
</reference>
<dbReference type="InterPro" id="IPR009936">
    <property type="entry name" value="DUF1468"/>
</dbReference>
<keyword evidence="1" id="KW-0812">Transmembrane</keyword>
<evidence type="ECO:0000313" key="4">
    <source>
        <dbReference type="Proteomes" id="UP000304912"/>
    </source>
</evidence>
<dbReference type="KEGG" id="salk:FBQ74_07630"/>
<dbReference type="EMBL" id="CP039852">
    <property type="protein sequence ID" value="QCZ93364.1"/>
    <property type="molecule type" value="Genomic_DNA"/>
</dbReference>
<feature type="domain" description="DUF1468" evidence="2">
    <location>
        <begin position="11"/>
        <end position="150"/>
    </location>
</feature>
<evidence type="ECO:0000259" key="2">
    <source>
        <dbReference type="Pfam" id="PF07331"/>
    </source>
</evidence>
<evidence type="ECO:0000313" key="3">
    <source>
        <dbReference type="EMBL" id="QCZ93364.1"/>
    </source>
</evidence>
<keyword evidence="1" id="KW-0472">Membrane</keyword>
<proteinExistence type="predicted"/>
<keyword evidence="1" id="KW-1133">Transmembrane helix</keyword>
<dbReference type="OrthoDB" id="6214403at2"/>
<dbReference type="AlphaFoldDB" id="A0A5B7YCM8"/>